<accession>A0A1V9FLA7</accession>
<name>A0A1V9FLA7_9BACT</name>
<proteinExistence type="predicted"/>
<evidence type="ECO:0000313" key="1">
    <source>
        <dbReference type="EMBL" id="OQP59125.1"/>
    </source>
</evidence>
<sequence>MTYVKLGYSSSSYFYGINVTLSVPRTFQYLITKNFGAMEKHTIESLDQLVHVLLHPVALSKATPEQLTDWLATSIKLKESLRRQLFLDTLYSKSEEEIELLIERHQMIVASMLNLLFNYQFHESITGHAKQFYQQVATQLEDIIVFLKKDFNRFFNVDLNIPFPIRLREGLELKRQWKMIIKTMPGSETNSSVMNILERLITGLLKYKEEIPATYYQVAYLKNLMKGITDHFSNTCHYGYTSLTELLISWNFNDAVFIHQTCAHIRMIMEMEDSVVCRIEFLKTCYKEMSQLLEINAVPFYATQLAAQKAVLDWISHELEHLESSAVAVERVVVNEDNKIQTSVSVQVLALFTRLFKDSGIYTNTNITEILTAVSSLFSTPRQLEISVFHLQNKYYQIDEGTKRKVIDLLMSMAQLCKKL</sequence>
<dbReference type="AlphaFoldDB" id="A0A1V9FLA7"/>
<reference evidence="1 2" key="1">
    <citation type="submission" date="2016-03" db="EMBL/GenBank/DDBJ databases">
        <title>Niastella vici sp. nov., isolated from farmland soil.</title>
        <authorList>
            <person name="Chen L."/>
            <person name="Wang D."/>
            <person name="Yang S."/>
            <person name="Wang G."/>
        </authorList>
    </citation>
    <scope>NUCLEOTIDE SEQUENCE [LARGE SCALE GENOMIC DNA]</scope>
    <source>
        <strain evidence="1 2">DJ57</strain>
    </source>
</reference>
<evidence type="ECO:0000313" key="2">
    <source>
        <dbReference type="Proteomes" id="UP000192796"/>
    </source>
</evidence>
<gene>
    <name evidence="1" type="ORF">A3860_38820</name>
</gene>
<organism evidence="1 2">
    <name type="scientific">Niastella vici</name>
    <dbReference type="NCBI Taxonomy" id="1703345"/>
    <lineage>
        <taxon>Bacteria</taxon>
        <taxon>Pseudomonadati</taxon>
        <taxon>Bacteroidota</taxon>
        <taxon>Chitinophagia</taxon>
        <taxon>Chitinophagales</taxon>
        <taxon>Chitinophagaceae</taxon>
        <taxon>Niastella</taxon>
    </lineage>
</organism>
<dbReference type="EMBL" id="LVYD01000087">
    <property type="protein sequence ID" value="OQP59125.1"/>
    <property type="molecule type" value="Genomic_DNA"/>
</dbReference>
<protein>
    <submittedName>
        <fullName evidence="1">Uncharacterized protein</fullName>
    </submittedName>
</protein>
<keyword evidence="2" id="KW-1185">Reference proteome</keyword>
<dbReference type="Proteomes" id="UP000192796">
    <property type="component" value="Unassembled WGS sequence"/>
</dbReference>
<comment type="caution">
    <text evidence="1">The sequence shown here is derived from an EMBL/GenBank/DDBJ whole genome shotgun (WGS) entry which is preliminary data.</text>
</comment>